<protein>
    <recommendedName>
        <fullName evidence="2">PatA-like N-terminal domain-containing protein</fullName>
    </recommendedName>
</protein>
<feature type="region of interest" description="Disordered" evidence="1">
    <location>
        <begin position="85"/>
        <end position="132"/>
    </location>
</feature>
<reference evidence="4" key="1">
    <citation type="submission" date="2018-12" db="EMBL/GenBank/DDBJ databases">
        <title>Tengunoibacter tsumagoiensis gen. nov., sp. nov., Dictyobacter kobayashii sp. nov., D. alpinus sp. nov., and D. joshuensis sp. nov. and description of Dictyobacteraceae fam. nov. within the order Ktedonobacterales isolated from Tengu-no-mugimeshi.</title>
        <authorList>
            <person name="Wang C.M."/>
            <person name="Zheng Y."/>
            <person name="Sakai Y."/>
            <person name="Toyoda A."/>
            <person name="Minakuchi Y."/>
            <person name="Abe K."/>
            <person name="Yokota A."/>
            <person name="Yabe S."/>
        </authorList>
    </citation>
    <scope>NUCLEOTIDE SEQUENCE [LARGE SCALE GENOMIC DNA]</scope>
    <source>
        <strain evidence="4">S-27</strain>
    </source>
</reference>
<gene>
    <name evidence="3" type="ORF">KDAU_69050</name>
</gene>
<feature type="compositionally biased region" description="Polar residues" evidence="1">
    <location>
        <begin position="106"/>
        <end position="130"/>
    </location>
</feature>
<name>A0A401ZRZ5_9CHLR</name>
<dbReference type="AlphaFoldDB" id="A0A401ZRZ5"/>
<dbReference type="InterPro" id="IPR025497">
    <property type="entry name" value="PatA-like_N"/>
</dbReference>
<keyword evidence="4" id="KW-1185">Reference proteome</keyword>
<comment type="caution">
    <text evidence="3">The sequence shown here is derived from an EMBL/GenBank/DDBJ whole genome shotgun (WGS) entry which is preliminary data.</text>
</comment>
<sequence>MPQQRETTTNNLADIIQLIQVAHRSGTLTVERGEGAAFEEGTIIFINGQITGAQIGPYTGTPALSRFATWTVCRFSFLVSSNPPVPSNPPASNGHSSGSLPPVRSNGMSQPSSSLTNPGMQRLPQGTNPQAPIALQKPYRIPTSGNVLGYMEQLGLTREHRRLYMLIDGQRTTHELFALMGKNPEKILELLRDLERSRLIMLHS</sequence>
<dbReference type="Pfam" id="PF14332">
    <property type="entry name" value="DUF4388"/>
    <property type="match status" value="1"/>
</dbReference>
<evidence type="ECO:0000313" key="4">
    <source>
        <dbReference type="Proteomes" id="UP000287224"/>
    </source>
</evidence>
<accession>A0A401ZRZ5</accession>
<dbReference type="OrthoDB" id="157726at2"/>
<feature type="domain" description="PatA-like N-terminal" evidence="2">
    <location>
        <begin position="11"/>
        <end position="83"/>
    </location>
</feature>
<dbReference type="RefSeq" id="WP_126602133.1">
    <property type="nucleotide sequence ID" value="NZ_BIFQ01000002.1"/>
</dbReference>
<dbReference type="EMBL" id="BIFQ01000002">
    <property type="protein sequence ID" value="GCE09576.1"/>
    <property type="molecule type" value="Genomic_DNA"/>
</dbReference>
<dbReference type="Proteomes" id="UP000287224">
    <property type="component" value="Unassembled WGS sequence"/>
</dbReference>
<organism evidence="3 4">
    <name type="scientific">Dictyobacter aurantiacus</name>
    <dbReference type="NCBI Taxonomy" id="1936993"/>
    <lineage>
        <taxon>Bacteria</taxon>
        <taxon>Bacillati</taxon>
        <taxon>Chloroflexota</taxon>
        <taxon>Ktedonobacteria</taxon>
        <taxon>Ktedonobacterales</taxon>
        <taxon>Dictyobacteraceae</taxon>
        <taxon>Dictyobacter</taxon>
    </lineage>
</organism>
<evidence type="ECO:0000313" key="3">
    <source>
        <dbReference type="EMBL" id="GCE09576.1"/>
    </source>
</evidence>
<evidence type="ECO:0000256" key="1">
    <source>
        <dbReference type="SAM" id="MobiDB-lite"/>
    </source>
</evidence>
<evidence type="ECO:0000259" key="2">
    <source>
        <dbReference type="Pfam" id="PF14332"/>
    </source>
</evidence>
<proteinExistence type="predicted"/>